<evidence type="ECO:0000313" key="1">
    <source>
        <dbReference type="EMBL" id="JAH05977.1"/>
    </source>
</evidence>
<accession>A0A0E9PNV9</accession>
<organism evidence="1">
    <name type="scientific">Anguilla anguilla</name>
    <name type="common">European freshwater eel</name>
    <name type="synonym">Muraena anguilla</name>
    <dbReference type="NCBI Taxonomy" id="7936"/>
    <lineage>
        <taxon>Eukaryota</taxon>
        <taxon>Metazoa</taxon>
        <taxon>Chordata</taxon>
        <taxon>Craniata</taxon>
        <taxon>Vertebrata</taxon>
        <taxon>Euteleostomi</taxon>
        <taxon>Actinopterygii</taxon>
        <taxon>Neopterygii</taxon>
        <taxon>Teleostei</taxon>
        <taxon>Anguilliformes</taxon>
        <taxon>Anguillidae</taxon>
        <taxon>Anguilla</taxon>
    </lineage>
</organism>
<name>A0A0E9PNV9_ANGAN</name>
<dbReference type="AlphaFoldDB" id="A0A0E9PNV9"/>
<reference evidence="1" key="2">
    <citation type="journal article" date="2015" name="Fish Shellfish Immunol.">
        <title>Early steps in the European eel (Anguilla anguilla)-Vibrio vulnificus interaction in the gills: Role of the RtxA13 toxin.</title>
        <authorList>
            <person name="Callol A."/>
            <person name="Pajuelo D."/>
            <person name="Ebbesson L."/>
            <person name="Teles M."/>
            <person name="MacKenzie S."/>
            <person name="Amaro C."/>
        </authorList>
    </citation>
    <scope>NUCLEOTIDE SEQUENCE</scope>
</reference>
<dbReference type="EMBL" id="GBXM01102600">
    <property type="protein sequence ID" value="JAH05977.1"/>
    <property type="molecule type" value="Transcribed_RNA"/>
</dbReference>
<sequence>MAKLLHMNKCSVAGFLFKIYRQMRHPMSNSYRFLFVNLLGFPGNLSHLISIGFYFSLSSVCILFSM</sequence>
<protein>
    <submittedName>
        <fullName evidence="1">Uncharacterized protein</fullName>
    </submittedName>
</protein>
<reference evidence="1" key="1">
    <citation type="submission" date="2014-11" db="EMBL/GenBank/DDBJ databases">
        <authorList>
            <person name="Amaro Gonzalez C."/>
        </authorList>
    </citation>
    <scope>NUCLEOTIDE SEQUENCE</scope>
</reference>
<proteinExistence type="predicted"/>